<evidence type="ECO:0000313" key="3">
    <source>
        <dbReference type="Proteomes" id="UP000077339"/>
    </source>
</evidence>
<gene>
    <name evidence="2" type="ORF">AT15_00485</name>
</gene>
<comment type="caution">
    <text evidence="2">The sequence shown here is derived from an EMBL/GenBank/DDBJ whole genome shotgun (WGS) entry which is preliminary data.</text>
</comment>
<dbReference type="PATRIC" id="fig|1453497.3.peg.110"/>
<dbReference type="EMBL" id="JFHK01000015">
    <property type="protein sequence ID" value="OAA30024.1"/>
    <property type="molecule type" value="Genomic_DNA"/>
</dbReference>
<dbReference type="Proteomes" id="UP000077339">
    <property type="component" value="Unassembled WGS sequence"/>
</dbReference>
<dbReference type="Gene3D" id="3.30.70.260">
    <property type="match status" value="1"/>
</dbReference>
<feature type="domain" description="ACT" evidence="1">
    <location>
        <begin position="18"/>
        <end position="77"/>
    </location>
</feature>
<evidence type="ECO:0000259" key="1">
    <source>
        <dbReference type="Pfam" id="PF13291"/>
    </source>
</evidence>
<protein>
    <recommendedName>
        <fullName evidence="1">ACT domain-containing protein</fullName>
    </recommendedName>
</protein>
<dbReference type="RefSeq" id="WP_068347641.1">
    <property type="nucleotide sequence ID" value="NZ_JFHK01000015.1"/>
</dbReference>
<dbReference type="STRING" id="1453497.AT15_00485"/>
<dbReference type="InterPro" id="IPR002912">
    <property type="entry name" value="ACT_dom"/>
</dbReference>
<organism evidence="2 3">
    <name type="scientific">Kosmotoga arenicorallina S304</name>
    <dbReference type="NCBI Taxonomy" id="1453497"/>
    <lineage>
        <taxon>Bacteria</taxon>
        <taxon>Thermotogati</taxon>
        <taxon>Thermotogota</taxon>
        <taxon>Thermotogae</taxon>
        <taxon>Kosmotogales</taxon>
        <taxon>Kosmotogaceae</taxon>
        <taxon>Kosmotoga</taxon>
    </lineage>
</organism>
<dbReference type="Pfam" id="PF13291">
    <property type="entry name" value="ACT_4"/>
    <property type="match status" value="1"/>
</dbReference>
<proteinExistence type="predicted"/>
<sequence>MYRVRIIVDFDASDRSVISKAIEKFKVKGAKVIKYSVESGKWGYDFMDANILVKDLGHLTSIMESLRAIKGVKRVERVGGAV</sequence>
<accession>A0A176K0K0</accession>
<evidence type="ECO:0000313" key="2">
    <source>
        <dbReference type="EMBL" id="OAA30024.1"/>
    </source>
</evidence>
<dbReference type="AlphaFoldDB" id="A0A176K0K0"/>
<keyword evidence="3" id="KW-1185">Reference proteome</keyword>
<name>A0A176K0K0_9BACT</name>
<reference evidence="2 3" key="1">
    <citation type="submission" date="2014-02" db="EMBL/GenBank/DDBJ databases">
        <title>Kosmotoga genome sequencing.</title>
        <authorList>
            <person name="Pollo S.M."/>
            <person name="Charchuk R."/>
            <person name="Nesbo C.L."/>
        </authorList>
    </citation>
    <scope>NUCLEOTIDE SEQUENCE [LARGE SCALE GENOMIC DNA]</scope>
    <source>
        <strain evidence="2 3">S304</strain>
    </source>
</reference>